<dbReference type="STRING" id="1208365.B273_0025"/>
<name>K6G7V0_9GAMM</name>
<comment type="caution">
    <text evidence="1">The sequence shown here is derived from an EMBL/GenBank/DDBJ whole genome shotgun (WGS) entry which is preliminary data.</text>
</comment>
<dbReference type="EMBL" id="AMWX01000001">
    <property type="protein sequence ID" value="EKO37199.1"/>
    <property type="molecule type" value="Genomic_DNA"/>
</dbReference>
<reference evidence="1 2" key="1">
    <citation type="submission" date="2012-09" db="EMBL/GenBank/DDBJ databases">
        <authorList>
            <person name="Dupont C.L."/>
            <person name="Rusch D.B."/>
            <person name="Lombardo M.-J."/>
            <person name="Novotny M."/>
            <person name="Yee-Greenbaum J."/>
            <person name="Laskin R."/>
        </authorList>
    </citation>
    <scope>NUCLEOTIDE SEQUENCE [LARGE SCALE GENOMIC DNA]</scope>
    <source>
        <strain evidence="1">SAR86E</strain>
    </source>
</reference>
<gene>
    <name evidence="1" type="ORF">B273_0025</name>
</gene>
<dbReference type="Proteomes" id="UP000010310">
    <property type="component" value="Unassembled WGS sequence"/>
</dbReference>
<evidence type="ECO:0008006" key="3">
    <source>
        <dbReference type="Google" id="ProtNLM"/>
    </source>
</evidence>
<sequence>MKKSFIHFDHYDLFEISLYQYENDELKFYSTNLDELNSYLNGDAETIIFIPSHFFGFKHFVNSLNLKKDILKANVLNDIEDNIVSDISKLKFVYDDVNDLSAWIDITIINRLNQKLNLMAGNFIILPEHLLHYDGSISFLVIAERFSASFNDFSGFSGALDSFDQYASILHQSEYDPSNFNIYTTEPTEILPKSIQEKAESVEIRKLHLNFNKEKFININLFERSVSFQYLKSKMELSHFDHGLVLSSLLIIFTLPILTLSVQKSIIDSYKDNTVKIFKELNPNFVRLVNPRAQIDDLTKNVPFATQPPSENLEFLPYVEKLTDSSIKKIKINLSKKTINVSLENLSSLKMRALTELMTQFSITIDSTNLVEESNSLSGTLIINYDI</sequence>
<evidence type="ECO:0000313" key="1">
    <source>
        <dbReference type="EMBL" id="EKO37199.1"/>
    </source>
</evidence>
<protein>
    <recommendedName>
        <fullName evidence="3">Type II secretion system protein L</fullName>
    </recommendedName>
</protein>
<organism evidence="1 2">
    <name type="scientific">SAR86 cluster bacterium SAR86E</name>
    <dbReference type="NCBI Taxonomy" id="1208365"/>
    <lineage>
        <taxon>Bacteria</taxon>
        <taxon>Pseudomonadati</taxon>
        <taxon>Pseudomonadota</taxon>
        <taxon>Gammaproteobacteria</taxon>
        <taxon>SAR86 cluster</taxon>
    </lineage>
</organism>
<keyword evidence="2" id="KW-1185">Reference proteome</keyword>
<accession>K6G7V0</accession>
<evidence type="ECO:0000313" key="2">
    <source>
        <dbReference type="Proteomes" id="UP000010310"/>
    </source>
</evidence>
<dbReference type="AlphaFoldDB" id="K6G7V0"/>
<proteinExistence type="predicted"/>